<organism evidence="5 6">
    <name type="scientific">Rhizobium straminoryzae</name>
    <dbReference type="NCBI Taxonomy" id="1387186"/>
    <lineage>
        <taxon>Bacteria</taxon>
        <taxon>Pseudomonadati</taxon>
        <taxon>Pseudomonadota</taxon>
        <taxon>Alphaproteobacteria</taxon>
        <taxon>Hyphomicrobiales</taxon>
        <taxon>Rhizobiaceae</taxon>
        <taxon>Rhizobium/Agrobacterium group</taxon>
        <taxon>Rhizobium</taxon>
    </lineage>
</organism>
<evidence type="ECO:0000256" key="1">
    <source>
        <dbReference type="ARBA" id="ARBA00012528"/>
    </source>
</evidence>
<dbReference type="RefSeq" id="WP_143124505.1">
    <property type="nucleotide sequence ID" value="NZ_VJMG01000016.1"/>
</dbReference>
<proteinExistence type="predicted"/>
<reference evidence="5 6" key="1">
    <citation type="submission" date="2019-07" db="EMBL/GenBank/DDBJ databases">
        <title>Ln-dependent methylotrophs.</title>
        <authorList>
            <person name="Tani A."/>
        </authorList>
    </citation>
    <scope>NUCLEOTIDE SEQUENCE [LARGE SCALE GENOMIC DNA]</scope>
    <source>
        <strain evidence="5 6">SM12</strain>
    </source>
</reference>
<sequence length="396" mass="43255">MHLDFATVLVLHPLSLIVGAICLLYLRWHAPQHRGLGNMAAAFLIVAAGALLAGISERHQWGSGIWTLFSFASVPFAYTLFWISLRNLVHERPAGRWLLLLLLPAVLVLLAALTGFYLVGIYRAIAYISVMSGFALAGAWVVMSDPLEESLSSRHALAVVLCIKPLIGLVMAIGLINPDLALMTMAQTFSVLILCQFATSMFVVILVQERVERRLIRLSETDALTRVHNRRWLHDRLPQRAVPGDAFVVIDIDHFKAVNDRHGHAAGDHVLTMVAQTMAGLLSRDALFARMGGEEFGLFLPRHVDVKPGVIAETLRQAVAVLPVVFHEERIPVTISLGLGMASRDTSLTALMAKADEALYAAKRGGRNRVVCFRNAVSGDGAPQMPDGQAPDRMSA</sequence>
<evidence type="ECO:0000313" key="5">
    <source>
        <dbReference type="EMBL" id="TRL40103.1"/>
    </source>
</evidence>
<keyword evidence="3" id="KW-0472">Membrane</keyword>
<dbReference type="EC" id="2.7.7.65" evidence="1"/>
<feature type="transmembrane region" description="Helical" evidence="3">
    <location>
        <begin position="124"/>
        <end position="143"/>
    </location>
</feature>
<dbReference type="Proteomes" id="UP000316801">
    <property type="component" value="Unassembled WGS sequence"/>
</dbReference>
<dbReference type="PANTHER" id="PTHR45138:SF9">
    <property type="entry name" value="DIGUANYLATE CYCLASE DGCM-RELATED"/>
    <property type="match status" value="1"/>
</dbReference>
<name>A0A549TDG9_9HYPH</name>
<keyword evidence="3" id="KW-0812">Transmembrane</keyword>
<dbReference type="EMBL" id="VJMG01000016">
    <property type="protein sequence ID" value="TRL40103.1"/>
    <property type="molecule type" value="Genomic_DNA"/>
</dbReference>
<dbReference type="InterPro" id="IPR000160">
    <property type="entry name" value="GGDEF_dom"/>
</dbReference>
<accession>A0A549TDG9</accession>
<evidence type="ECO:0000259" key="4">
    <source>
        <dbReference type="PROSITE" id="PS50887"/>
    </source>
</evidence>
<feature type="transmembrane region" description="Helical" evidence="3">
    <location>
        <begin position="61"/>
        <end position="85"/>
    </location>
</feature>
<dbReference type="CDD" id="cd01949">
    <property type="entry name" value="GGDEF"/>
    <property type="match status" value="1"/>
</dbReference>
<dbReference type="PROSITE" id="PS50887">
    <property type="entry name" value="GGDEF"/>
    <property type="match status" value="1"/>
</dbReference>
<comment type="caution">
    <text evidence="5">The sequence shown here is derived from an EMBL/GenBank/DDBJ whole genome shotgun (WGS) entry which is preliminary data.</text>
</comment>
<comment type="catalytic activity">
    <reaction evidence="2">
        <text>2 GTP = 3',3'-c-di-GMP + 2 diphosphate</text>
        <dbReference type="Rhea" id="RHEA:24898"/>
        <dbReference type="ChEBI" id="CHEBI:33019"/>
        <dbReference type="ChEBI" id="CHEBI:37565"/>
        <dbReference type="ChEBI" id="CHEBI:58805"/>
        <dbReference type="EC" id="2.7.7.65"/>
    </reaction>
</comment>
<evidence type="ECO:0000313" key="6">
    <source>
        <dbReference type="Proteomes" id="UP000316801"/>
    </source>
</evidence>
<evidence type="ECO:0000256" key="3">
    <source>
        <dbReference type="SAM" id="Phobius"/>
    </source>
</evidence>
<feature type="transmembrane region" description="Helical" evidence="3">
    <location>
        <begin position="188"/>
        <end position="207"/>
    </location>
</feature>
<dbReference type="NCBIfam" id="TIGR00254">
    <property type="entry name" value="GGDEF"/>
    <property type="match status" value="1"/>
</dbReference>
<feature type="transmembrane region" description="Helical" evidence="3">
    <location>
        <begin position="97"/>
        <end position="118"/>
    </location>
</feature>
<keyword evidence="6" id="KW-1185">Reference proteome</keyword>
<feature type="domain" description="GGDEF" evidence="4">
    <location>
        <begin position="243"/>
        <end position="375"/>
    </location>
</feature>
<dbReference type="Gene3D" id="3.30.70.270">
    <property type="match status" value="1"/>
</dbReference>
<feature type="transmembrane region" description="Helical" evidence="3">
    <location>
        <begin position="6"/>
        <end position="26"/>
    </location>
</feature>
<gene>
    <name evidence="5" type="ORF">FNA46_07490</name>
</gene>
<dbReference type="InterPro" id="IPR043128">
    <property type="entry name" value="Rev_trsase/Diguanyl_cyclase"/>
</dbReference>
<feature type="transmembrane region" description="Helical" evidence="3">
    <location>
        <begin position="38"/>
        <end position="55"/>
    </location>
</feature>
<dbReference type="InterPro" id="IPR050469">
    <property type="entry name" value="Diguanylate_Cyclase"/>
</dbReference>
<dbReference type="SMART" id="SM00267">
    <property type="entry name" value="GGDEF"/>
    <property type="match status" value="1"/>
</dbReference>
<dbReference type="GO" id="GO:0052621">
    <property type="term" value="F:diguanylate cyclase activity"/>
    <property type="evidence" value="ECO:0007669"/>
    <property type="project" value="UniProtKB-EC"/>
</dbReference>
<dbReference type="GO" id="GO:1902201">
    <property type="term" value="P:negative regulation of bacterial-type flagellum-dependent cell motility"/>
    <property type="evidence" value="ECO:0007669"/>
    <property type="project" value="TreeGrafter"/>
</dbReference>
<dbReference type="InterPro" id="IPR029787">
    <property type="entry name" value="Nucleotide_cyclase"/>
</dbReference>
<dbReference type="GO" id="GO:0043709">
    <property type="term" value="P:cell adhesion involved in single-species biofilm formation"/>
    <property type="evidence" value="ECO:0007669"/>
    <property type="project" value="TreeGrafter"/>
</dbReference>
<dbReference type="PANTHER" id="PTHR45138">
    <property type="entry name" value="REGULATORY COMPONENTS OF SENSORY TRANSDUCTION SYSTEM"/>
    <property type="match status" value="1"/>
</dbReference>
<protein>
    <recommendedName>
        <fullName evidence="1">diguanylate cyclase</fullName>
        <ecNumber evidence="1">2.7.7.65</ecNumber>
    </recommendedName>
</protein>
<evidence type="ECO:0000256" key="2">
    <source>
        <dbReference type="ARBA" id="ARBA00034247"/>
    </source>
</evidence>
<dbReference type="Pfam" id="PF00990">
    <property type="entry name" value="GGDEF"/>
    <property type="match status" value="1"/>
</dbReference>
<keyword evidence="3" id="KW-1133">Transmembrane helix</keyword>
<feature type="transmembrane region" description="Helical" evidence="3">
    <location>
        <begin position="155"/>
        <end position="176"/>
    </location>
</feature>
<dbReference type="AlphaFoldDB" id="A0A549TDG9"/>
<dbReference type="GO" id="GO:0005886">
    <property type="term" value="C:plasma membrane"/>
    <property type="evidence" value="ECO:0007669"/>
    <property type="project" value="TreeGrafter"/>
</dbReference>
<dbReference type="SUPFAM" id="SSF55073">
    <property type="entry name" value="Nucleotide cyclase"/>
    <property type="match status" value="1"/>
</dbReference>